<reference evidence="8 9" key="1">
    <citation type="submission" date="2024-01" db="EMBL/GenBank/DDBJ databases">
        <title>The genomes of 5 underutilized Papilionoideae crops provide insights into root nodulation and disease resistanc.</title>
        <authorList>
            <person name="Jiang F."/>
        </authorList>
    </citation>
    <scope>NUCLEOTIDE SEQUENCE [LARGE SCALE GENOMIC DNA]</scope>
    <source>
        <strain evidence="8">LVBAO_FW01</strain>
        <tissue evidence="8">Leaves</tissue>
    </source>
</reference>
<dbReference type="Gene3D" id="2.40.330.10">
    <property type="entry name" value="DNA-binding pseudobarrel domain"/>
    <property type="match status" value="3"/>
</dbReference>
<dbReference type="AlphaFoldDB" id="A0AAN9K1Q3"/>
<dbReference type="InterPro" id="IPR050655">
    <property type="entry name" value="Plant_B3_domain"/>
</dbReference>
<evidence type="ECO:0000256" key="4">
    <source>
        <dbReference type="ARBA" id="ARBA00023163"/>
    </source>
</evidence>
<dbReference type="SUPFAM" id="SSF101936">
    <property type="entry name" value="DNA-binding pseudobarrel domain"/>
    <property type="match status" value="3"/>
</dbReference>
<name>A0AAN9K1Q3_CANGL</name>
<dbReference type="SMART" id="SM01019">
    <property type="entry name" value="B3"/>
    <property type="match status" value="3"/>
</dbReference>
<dbReference type="GO" id="GO:0003677">
    <property type="term" value="F:DNA binding"/>
    <property type="evidence" value="ECO:0007669"/>
    <property type="project" value="UniProtKB-KW"/>
</dbReference>
<accession>A0AAN9K1Q3</accession>
<evidence type="ECO:0000259" key="7">
    <source>
        <dbReference type="PROSITE" id="PS50863"/>
    </source>
</evidence>
<keyword evidence="5" id="KW-0539">Nucleus</keyword>
<evidence type="ECO:0000256" key="6">
    <source>
        <dbReference type="SAM" id="MobiDB-lite"/>
    </source>
</evidence>
<dbReference type="PANTHER" id="PTHR31920:SF108">
    <property type="entry name" value="B3 DOMAIN-CONTAINING TRANSCRIPTION FACTOR VRN1-LIKE"/>
    <property type="match status" value="1"/>
</dbReference>
<keyword evidence="2" id="KW-0805">Transcription regulation</keyword>
<sequence length="386" mass="45143">MESQGRDHLSHGVHFFKVILESTLQKGEMKVPRSFHRRHWQGMGNPVFLRFPNSTEFKVYWMNEDGDILFKNGWREFAESSCLDVSHFVVFRYEGNSRFNVIVFDKSALEIQYPSNKGTNQEEDENDASDCKIVKECSLPEDKRPKSLSSSSHTRKKMKINPKEEQEEEIKHEQKKTGCSKRDFRKIIRTFHEKVKKTFRSDNECFTCPIHKSYAERDLLILPNEFAKLRLHGDSATLFINECGKWDVELKVNSSGNFTIATGWRKFLMDNNLKIGDVCAFELIQSKAISLKVTIFPLEEDSSTPIFKVPFTRLKGLIKENGRYVTFQFGKKEWNVKVLFYERNYSARLSLGWPEFVNEGDVCHFKLIDVENFVFKVSISKREPRN</sequence>
<feature type="region of interest" description="Disordered" evidence="6">
    <location>
        <begin position="142"/>
        <end position="175"/>
    </location>
</feature>
<feature type="domain" description="TF-B3" evidence="7">
    <location>
        <begin position="205"/>
        <end position="299"/>
    </location>
</feature>
<dbReference type="PROSITE" id="PS50863">
    <property type="entry name" value="B3"/>
    <property type="match status" value="2"/>
</dbReference>
<comment type="subcellular location">
    <subcellularLocation>
        <location evidence="1">Nucleus</location>
    </subcellularLocation>
</comment>
<dbReference type="EMBL" id="JAYMYQ010000010">
    <property type="protein sequence ID" value="KAK7308474.1"/>
    <property type="molecule type" value="Genomic_DNA"/>
</dbReference>
<dbReference type="Pfam" id="PF02362">
    <property type="entry name" value="B3"/>
    <property type="match status" value="2"/>
</dbReference>
<evidence type="ECO:0000256" key="2">
    <source>
        <dbReference type="ARBA" id="ARBA00023015"/>
    </source>
</evidence>
<evidence type="ECO:0000256" key="3">
    <source>
        <dbReference type="ARBA" id="ARBA00023125"/>
    </source>
</evidence>
<evidence type="ECO:0000313" key="8">
    <source>
        <dbReference type="EMBL" id="KAK7308474.1"/>
    </source>
</evidence>
<organism evidence="8 9">
    <name type="scientific">Canavalia gladiata</name>
    <name type="common">Sword bean</name>
    <name type="synonym">Dolichos gladiatus</name>
    <dbReference type="NCBI Taxonomy" id="3824"/>
    <lineage>
        <taxon>Eukaryota</taxon>
        <taxon>Viridiplantae</taxon>
        <taxon>Streptophyta</taxon>
        <taxon>Embryophyta</taxon>
        <taxon>Tracheophyta</taxon>
        <taxon>Spermatophyta</taxon>
        <taxon>Magnoliopsida</taxon>
        <taxon>eudicotyledons</taxon>
        <taxon>Gunneridae</taxon>
        <taxon>Pentapetalae</taxon>
        <taxon>rosids</taxon>
        <taxon>fabids</taxon>
        <taxon>Fabales</taxon>
        <taxon>Fabaceae</taxon>
        <taxon>Papilionoideae</taxon>
        <taxon>50 kb inversion clade</taxon>
        <taxon>NPAAA clade</taxon>
        <taxon>indigoferoid/millettioid clade</taxon>
        <taxon>Phaseoleae</taxon>
        <taxon>Canavalia</taxon>
    </lineage>
</organism>
<dbReference type="InterPro" id="IPR003340">
    <property type="entry name" value="B3_DNA-bd"/>
</dbReference>
<dbReference type="Proteomes" id="UP001367508">
    <property type="component" value="Unassembled WGS sequence"/>
</dbReference>
<protein>
    <recommendedName>
        <fullName evidence="7">TF-B3 domain-containing protein</fullName>
    </recommendedName>
</protein>
<gene>
    <name evidence="8" type="ORF">VNO77_42081</name>
</gene>
<feature type="compositionally biased region" description="Basic and acidic residues" evidence="6">
    <location>
        <begin position="161"/>
        <end position="175"/>
    </location>
</feature>
<keyword evidence="3" id="KW-0238">DNA-binding</keyword>
<comment type="caution">
    <text evidence="8">The sequence shown here is derived from an EMBL/GenBank/DDBJ whole genome shotgun (WGS) entry which is preliminary data.</text>
</comment>
<keyword evidence="4" id="KW-0804">Transcription</keyword>
<proteinExistence type="predicted"/>
<evidence type="ECO:0000313" key="9">
    <source>
        <dbReference type="Proteomes" id="UP001367508"/>
    </source>
</evidence>
<evidence type="ECO:0000256" key="1">
    <source>
        <dbReference type="ARBA" id="ARBA00004123"/>
    </source>
</evidence>
<dbReference type="CDD" id="cd10017">
    <property type="entry name" value="B3_DNA"/>
    <property type="match status" value="3"/>
</dbReference>
<feature type="domain" description="TF-B3" evidence="7">
    <location>
        <begin position="14"/>
        <end position="107"/>
    </location>
</feature>
<evidence type="ECO:0000256" key="5">
    <source>
        <dbReference type="ARBA" id="ARBA00023242"/>
    </source>
</evidence>
<dbReference type="PANTHER" id="PTHR31920">
    <property type="entry name" value="B3 DOMAIN-CONTAINING"/>
    <property type="match status" value="1"/>
</dbReference>
<dbReference type="InterPro" id="IPR015300">
    <property type="entry name" value="DNA-bd_pseudobarrel_sf"/>
</dbReference>
<dbReference type="GO" id="GO:0005634">
    <property type="term" value="C:nucleus"/>
    <property type="evidence" value="ECO:0007669"/>
    <property type="project" value="UniProtKB-SubCell"/>
</dbReference>
<keyword evidence="9" id="KW-1185">Reference proteome</keyword>